<organism evidence="2">
    <name type="scientific">uncultured Mycobacteriales bacterium</name>
    <dbReference type="NCBI Taxonomy" id="581187"/>
    <lineage>
        <taxon>Bacteria</taxon>
        <taxon>Bacillati</taxon>
        <taxon>Actinomycetota</taxon>
        <taxon>Actinomycetes</taxon>
        <taxon>Mycobacteriales</taxon>
        <taxon>environmental samples</taxon>
    </lineage>
</organism>
<evidence type="ECO:0000256" key="1">
    <source>
        <dbReference type="SAM" id="MobiDB-lite"/>
    </source>
</evidence>
<sequence length="166" mass="16960">VAGRGAAADRHRPQGRGAHGEHAAAPGLLVVRVRPERHEVAGHPAGPGEEDLARGVDEHLLRAPGAGRGPDRGDGAPAVPGAGRRAAGRGAGAAGLRVHRDDARRDDGERVLPGLPGGRRRRPRPGPGRGGRLEVGGLELLPGRRRARALADLPLVRAAGRSAGAL</sequence>
<dbReference type="EMBL" id="CADCTP010000157">
    <property type="protein sequence ID" value="CAA9245976.1"/>
    <property type="molecule type" value="Genomic_DNA"/>
</dbReference>
<feature type="compositionally biased region" description="Low complexity" evidence="1">
    <location>
        <begin position="75"/>
        <end position="85"/>
    </location>
</feature>
<gene>
    <name evidence="2" type="ORF">AVDCRST_MAG41-1701</name>
</gene>
<feature type="non-terminal residue" evidence="2">
    <location>
        <position position="166"/>
    </location>
</feature>
<feature type="compositionally biased region" description="Basic and acidic residues" evidence="1">
    <location>
        <begin position="7"/>
        <end position="22"/>
    </location>
</feature>
<dbReference type="GO" id="GO:0004452">
    <property type="term" value="F:isopentenyl-diphosphate delta-isomerase activity"/>
    <property type="evidence" value="ECO:0007669"/>
    <property type="project" value="UniProtKB-EC"/>
</dbReference>
<keyword evidence="2" id="KW-0413">Isomerase</keyword>
<reference evidence="2" key="1">
    <citation type="submission" date="2020-02" db="EMBL/GenBank/DDBJ databases">
        <authorList>
            <person name="Meier V. D."/>
        </authorList>
    </citation>
    <scope>NUCLEOTIDE SEQUENCE</scope>
    <source>
        <strain evidence="2">AVDCRST_MAG41</strain>
    </source>
</reference>
<evidence type="ECO:0000313" key="2">
    <source>
        <dbReference type="EMBL" id="CAA9245976.1"/>
    </source>
</evidence>
<dbReference type="EC" id="5.3.3.2" evidence="2"/>
<protein>
    <submittedName>
        <fullName evidence="2">Isopentenyl-diphosphate Delta-isomerase</fullName>
        <ecNumber evidence="2">5.3.3.2</ecNumber>
    </submittedName>
</protein>
<feature type="non-terminal residue" evidence="2">
    <location>
        <position position="1"/>
    </location>
</feature>
<feature type="compositionally biased region" description="Basic and acidic residues" evidence="1">
    <location>
        <begin position="51"/>
        <end position="61"/>
    </location>
</feature>
<accession>A0A6J4I9N9</accession>
<name>A0A6J4I9N9_9ACTN</name>
<proteinExistence type="predicted"/>
<dbReference type="AlphaFoldDB" id="A0A6J4I9N9"/>
<feature type="compositionally biased region" description="Basic and acidic residues" evidence="1">
    <location>
        <begin position="98"/>
        <end position="110"/>
    </location>
</feature>
<feature type="region of interest" description="Disordered" evidence="1">
    <location>
        <begin position="1"/>
        <end position="137"/>
    </location>
</feature>